<dbReference type="SUPFAM" id="SSF50952">
    <property type="entry name" value="Soluble quinoprotein glucose dehydrogenase"/>
    <property type="match status" value="1"/>
</dbReference>
<feature type="signal peptide" evidence="1">
    <location>
        <begin position="1"/>
        <end position="20"/>
    </location>
</feature>
<dbReference type="KEGG" id="poz:I0K15_20150"/>
<organism evidence="3 4">
    <name type="scientific">Pontivivens ytuae</name>
    <dbReference type="NCBI Taxonomy" id="2789856"/>
    <lineage>
        <taxon>Bacteria</taxon>
        <taxon>Pseudomonadati</taxon>
        <taxon>Pseudomonadota</taxon>
        <taxon>Alphaproteobacteria</taxon>
        <taxon>Rhodobacterales</taxon>
        <taxon>Paracoccaceae</taxon>
        <taxon>Pontivivens</taxon>
    </lineage>
</organism>
<evidence type="ECO:0000313" key="3">
    <source>
        <dbReference type="EMBL" id="QPH54053.1"/>
    </source>
</evidence>
<evidence type="ECO:0000256" key="1">
    <source>
        <dbReference type="SAM" id="SignalP"/>
    </source>
</evidence>
<dbReference type="InterPro" id="IPR027372">
    <property type="entry name" value="Phytase-like_dom"/>
</dbReference>
<dbReference type="Pfam" id="PF13449">
    <property type="entry name" value="Phytase-like"/>
    <property type="match status" value="1"/>
</dbReference>
<evidence type="ECO:0000313" key="4">
    <source>
        <dbReference type="Proteomes" id="UP000594800"/>
    </source>
</evidence>
<dbReference type="AlphaFoldDB" id="A0A7S9QCL6"/>
<name>A0A7S9QCL6_9RHOB</name>
<dbReference type="Proteomes" id="UP000594800">
    <property type="component" value="Chromosome"/>
</dbReference>
<dbReference type="InterPro" id="IPR014567">
    <property type="entry name" value="UCP031900"/>
</dbReference>
<gene>
    <name evidence="3" type="ORF">I0K15_20150</name>
</gene>
<protein>
    <submittedName>
        <fullName evidence="3">Esterase-like activity of phytase family protein</fullName>
    </submittedName>
</protein>
<dbReference type="InterPro" id="IPR011041">
    <property type="entry name" value="Quinoprot_gluc/sorb_DH_b-prop"/>
</dbReference>
<dbReference type="PIRSF" id="PIRSF031900">
    <property type="entry name" value="UCP031900"/>
    <property type="match status" value="1"/>
</dbReference>
<sequence>MKLRTLCLLALAGCVPVGVAADAPRRVAQLDWTETFERFGGLSGLMLSPDGTELIAVGDRGRVFLGRVTRDADGHPTAVEMLEESWLKGPDGRRLRGRHRDAEGLAPASEGGFYVSFEREHRIDLYAERAALPDTVEAPDDFATLQENSGLEALASGPDGTLYAIPERSGELDRPFPVYRRTAEGWDTALAVPRRGGFLVTGADLGPDGRFYVLERSVGLLGLSVRVRSFAIGEGLEDERIALPPTGTVDNAEGIDVWRDPAGRLRMTLISDDNFSFIQQTLLTEYILPE</sequence>
<keyword evidence="1" id="KW-0732">Signal</keyword>
<accession>A0A7S9QCL6</accession>
<feature type="chain" id="PRO_5032869030" evidence="1">
    <location>
        <begin position="21"/>
        <end position="290"/>
    </location>
</feature>
<feature type="domain" description="Phytase-like" evidence="2">
    <location>
        <begin position="38"/>
        <end position="275"/>
    </location>
</feature>
<dbReference type="EMBL" id="CP064942">
    <property type="protein sequence ID" value="QPH54053.1"/>
    <property type="molecule type" value="Genomic_DNA"/>
</dbReference>
<dbReference type="RefSeq" id="WP_196103262.1">
    <property type="nucleotide sequence ID" value="NZ_CP064942.1"/>
</dbReference>
<keyword evidence="4" id="KW-1185">Reference proteome</keyword>
<reference evidence="3 4" key="1">
    <citation type="submission" date="2020-11" db="EMBL/GenBank/DDBJ databases">
        <title>Description of Pontivivens ytuae sp. nov. isolated from deep sea sediment of Mariana Trench.</title>
        <authorList>
            <person name="Wang Z."/>
            <person name="Sun Q.-L."/>
            <person name="Xu X.-D."/>
            <person name="Tang Y.-Z."/>
            <person name="Zhang J."/>
        </authorList>
    </citation>
    <scope>NUCLEOTIDE SEQUENCE [LARGE SCALE GENOMIC DNA]</scope>
    <source>
        <strain evidence="3 4">MT2928</strain>
    </source>
</reference>
<evidence type="ECO:0000259" key="2">
    <source>
        <dbReference type="Pfam" id="PF13449"/>
    </source>
</evidence>
<proteinExistence type="predicted"/>